<comment type="caution">
    <text evidence="1">The sequence shown here is derived from an EMBL/GenBank/DDBJ whole genome shotgun (WGS) entry which is preliminary data.</text>
</comment>
<protein>
    <submittedName>
        <fullName evidence="1">Uncharacterized protein</fullName>
    </submittedName>
</protein>
<keyword evidence="2" id="KW-1185">Reference proteome</keyword>
<accession>A0AAV4QBH7</accession>
<dbReference type="Proteomes" id="UP001054945">
    <property type="component" value="Unassembled WGS sequence"/>
</dbReference>
<name>A0AAV4QBH7_CAEEX</name>
<reference evidence="1 2" key="1">
    <citation type="submission" date="2021-06" db="EMBL/GenBank/DDBJ databases">
        <title>Caerostris extrusa draft genome.</title>
        <authorList>
            <person name="Kono N."/>
            <person name="Arakawa K."/>
        </authorList>
    </citation>
    <scope>NUCLEOTIDE SEQUENCE [LARGE SCALE GENOMIC DNA]</scope>
</reference>
<dbReference type="AlphaFoldDB" id="A0AAV4QBH7"/>
<dbReference type="EMBL" id="BPLR01005872">
    <property type="protein sequence ID" value="GIY05706.1"/>
    <property type="molecule type" value="Genomic_DNA"/>
</dbReference>
<evidence type="ECO:0000313" key="1">
    <source>
        <dbReference type="EMBL" id="GIY05706.1"/>
    </source>
</evidence>
<proteinExistence type="predicted"/>
<organism evidence="1 2">
    <name type="scientific">Caerostris extrusa</name>
    <name type="common">Bark spider</name>
    <name type="synonym">Caerostris bankana</name>
    <dbReference type="NCBI Taxonomy" id="172846"/>
    <lineage>
        <taxon>Eukaryota</taxon>
        <taxon>Metazoa</taxon>
        <taxon>Ecdysozoa</taxon>
        <taxon>Arthropoda</taxon>
        <taxon>Chelicerata</taxon>
        <taxon>Arachnida</taxon>
        <taxon>Araneae</taxon>
        <taxon>Araneomorphae</taxon>
        <taxon>Entelegynae</taxon>
        <taxon>Araneoidea</taxon>
        <taxon>Araneidae</taxon>
        <taxon>Caerostris</taxon>
    </lineage>
</organism>
<evidence type="ECO:0000313" key="2">
    <source>
        <dbReference type="Proteomes" id="UP001054945"/>
    </source>
</evidence>
<sequence>MNAYKRNPEIVWRLRLRNWRHSLIDSCRLNGRAREPFDARSSPEGKQQVASAYFSRSVAYRKEPELGMDTRMFVWVKFNHLFGLYEREIDSKHGCKEAQILAPKGLL</sequence>
<gene>
    <name evidence="1" type="ORF">CEXT_459211</name>
</gene>